<evidence type="ECO:0000313" key="14">
    <source>
        <dbReference type="EMBL" id="RYO70701.1"/>
    </source>
</evidence>
<keyword evidence="8" id="KW-0862">Zinc</keyword>
<dbReference type="InterPro" id="IPR001841">
    <property type="entry name" value="Znf_RING"/>
</dbReference>
<dbReference type="Proteomes" id="UP000293823">
    <property type="component" value="Unassembled WGS sequence"/>
</dbReference>
<evidence type="ECO:0000259" key="12">
    <source>
        <dbReference type="PROSITE" id="PS50089"/>
    </source>
</evidence>
<dbReference type="OrthoDB" id="1431934at2759"/>
<dbReference type="Gene3D" id="3.30.40.10">
    <property type="entry name" value="Zinc/RING finger domain, C3HC4 (zinc finger)"/>
    <property type="match status" value="1"/>
</dbReference>
<evidence type="ECO:0000256" key="10">
    <source>
        <dbReference type="SAM" id="MobiDB-lite"/>
    </source>
</evidence>
<keyword evidence="11" id="KW-0732">Signal</keyword>
<keyword evidence="4" id="KW-0479">Metal-binding</keyword>
<sequence>MRVPLLQLSVTIAPALATLTHSRYSRYTSTTTAITQANDGMVNYRPRKTVPSLQIRCDTCKNKFTIEDEHDLSNKYWMNCWTCRERQTAPTRKRASATPFPIANTAETTKKKRNTNYNPDAVKPSMSLSLSESQQPASTLGPEHTPSPDTVPTVQSATTLDPMKQSDESDLDVAMSRPQRDLERSRSQSPSQASMEAQTFMFRHVFAQAFRDDFQKRIRESERAELSNNEASEESSWVVVLKLPKMKICSVCAETLPRKRFPKLGDCEHDPEVCSECFLLWLKQQMESVTNVLCPSSGCSHAITHQDVRKNAPQDVFTRFDELSMRSLLSADKNFLYCHGEGCSSGQIHDTGEEGPIFRCVACGYRMCTAHDPIIPFHENEACTQYNERIAREIAQAEEEEERHRNQQEEEARIRREQEAASAAEVAKSSVECPGCGVQMQKTKGCDHMTCGRNGCGFQFCYVCRAPYTGEHGIFRVGNSAHSPTCRYHSTRLPNFVDLDVEASDNDDSDDEDSDDEILAAAIRRVQGIDPGCG</sequence>
<dbReference type="SMART" id="SM00647">
    <property type="entry name" value="IBR"/>
    <property type="match status" value="2"/>
</dbReference>
<feature type="compositionally biased region" description="Polar residues" evidence="10">
    <location>
        <begin position="126"/>
        <end position="138"/>
    </location>
</feature>
<comment type="caution">
    <text evidence="14">The sequence shown here is derived from an EMBL/GenBank/DDBJ whole genome shotgun (WGS) entry which is preliminary data.</text>
</comment>
<feature type="chain" id="PRO_5020253981" description="RBR-type E3 ubiquitin transferase" evidence="11">
    <location>
        <begin position="18"/>
        <end position="534"/>
    </location>
</feature>
<dbReference type="CDD" id="cd20336">
    <property type="entry name" value="Rcat_RBR"/>
    <property type="match status" value="1"/>
</dbReference>
<evidence type="ECO:0000256" key="2">
    <source>
        <dbReference type="ARBA" id="ARBA00012251"/>
    </source>
</evidence>
<dbReference type="Pfam" id="PF22191">
    <property type="entry name" value="IBR_1"/>
    <property type="match status" value="1"/>
</dbReference>
<evidence type="ECO:0000256" key="5">
    <source>
        <dbReference type="ARBA" id="ARBA00022737"/>
    </source>
</evidence>
<dbReference type="EMBL" id="PEJP01000009">
    <property type="protein sequence ID" value="RYO70701.1"/>
    <property type="molecule type" value="Genomic_DNA"/>
</dbReference>
<dbReference type="AlphaFoldDB" id="A0A4Q4SJK8"/>
<dbReference type="EC" id="2.3.2.31" evidence="2"/>
<dbReference type="GO" id="GO:0008270">
    <property type="term" value="F:zinc ion binding"/>
    <property type="evidence" value="ECO:0007669"/>
    <property type="project" value="UniProtKB-KW"/>
</dbReference>
<name>A0A4Q4SJK8_9PLEO</name>
<organism evidence="14 15">
    <name type="scientific">Alternaria arborescens</name>
    <dbReference type="NCBI Taxonomy" id="156630"/>
    <lineage>
        <taxon>Eukaryota</taxon>
        <taxon>Fungi</taxon>
        <taxon>Dikarya</taxon>
        <taxon>Ascomycota</taxon>
        <taxon>Pezizomycotina</taxon>
        <taxon>Dothideomycetes</taxon>
        <taxon>Pleosporomycetidae</taxon>
        <taxon>Pleosporales</taxon>
        <taxon>Pleosporineae</taxon>
        <taxon>Pleosporaceae</taxon>
        <taxon>Alternaria</taxon>
        <taxon>Alternaria sect. Alternaria</taxon>
    </lineage>
</organism>
<dbReference type="PANTHER" id="PTHR11685">
    <property type="entry name" value="RBR FAMILY RING FINGER AND IBR DOMAIN-CONTAINING"/>
    <property type="match status" value="1"/>
</dbReference>
<proteinExistence type="predicted"/>
<dbReference type="GO" id="GO:0016567">
    <property type="term" value="P:protein ubiquitination"/>
    <property type="evidence" value="ECO:0007669"/>
    <property type="project" value="InterPro"/>
</dbReference>
<dbReference type="SUPFAM" id="SSF57850">
    <property type="entry name" value="RING/U-box"/>
    <property type="match status" value="3"/>
</dbReference>
<feature type="region of interest" description="Disordered" evidence="10">
    <location>
        <begin position="397"/>
        <end position="421"/>
    </location>
</feature>
<dbReference type="InterPro" id="IPR044066">
    <property type="entry name" value="TRIAD_supradom"/>
</dbReference>
<dbReference type="PROSITE" id="PS50089">
    <property type="entry name" value="ZF_RING_2"/>
    <property type="match status" value="1"/>
</dbReference>
<comment type="catalytic activity">
    <reaction evidence="1">
        <text>[E2 ubiquitin-conjugating enzyme]-S-ubiquitinyl-L-cysteine + [acceptor protein]-L-lysine = [E2 ubiquitin-conjugating enzyme]-L-cysteine + [acceptor protein]-N(6)-ubiquitinyl-L-lysine.</text>
        <dbReference type="EC" id="2.3.2.31"/>
    </reaction>
</comment>
<gene>
    <name evidence="14" type="ORF">AA0113_g2806</name>
</gene>
<evidence type="ECO:0000256" key="7">
    <source>
        <dbReference type="ARBA" id="ARBA00022786"/>
    </source>
</evidence>
<evidence type="ECO:0000256" key="3">
    <source>
        <dbReference type="ARBA" id="ARBA00022679"/>
    </source>
</evidence>
<evidence type="ECO:0000256" key="8">
    <source>
        <dbReference type="ARBA" id="ARBA00022833"/>
    </source>
</evidence>
<reference evidence="15" key="1">
    <citation type="journal article" date="2019" name="bioRxiv">
        <title>Genomics, evolutionary history and diagnostics of the Alternaria alternata species group including apple and Asian pear pathotypes.</title>
        <authorList>
            <person name="Armitage A.D."/>
            <person name="Cockerton H.M."/>
            <person name="Sreenivasaprasad S."/>
            <person name="Woodhall J.W."/>
            <person name="Lane C.R."/>
            <person name="Harrison R.J."/>
            <person name="Clarkson J.P."/>
        </authorList>
    </citation>
    <scope>NUCLEOTIDE SEQUENCE [LARGE SCALE GENOMIC DNA]</scope>
    <source>
        <strain evidence="15">RGR 97.0016</strain>
    </source>
</reference>
<evidence type="ECO:0000313" key="15">
    <source>
        <dbReference type="Proteomes" id="UP000293823"/>
    </source>
</evidence>
<keyword evidence="15" id="KW-1185">Reference proteome</keyword>
<dbReference type="PROSITE" id="PS51873">
    <property type="entry name" value="TRIAD"/>
    <property type="match status" value="1"/>
</dbReference>
<dbReference type="InterPro" id="IPR031127">
    <property type="entry name" value="E3_UB_ligase_RBR"/>
</dbReference>
<protein>
    <recommendedName>
        <fullName evidence="2">RBR-type E3 ubiquitin transferase</fullName>
        <ecNumber evidence="2">2.3.2.31</ecNumber>
    </recommendedName>
</protein>
<evidence type="ECO:0000256" key="11">
    <source>
        <dbReference type="SAM" id="SignalP"/>
    </source>
</evidence>
<keyword evidence="5" id="KW-0677">Repeat</keyword>
<dbReference type="Pfam" id="PF01485">
    <property type="entry name" value="IBR"/>
    <property type="match status" value="1"/>
</dbReference>
<evidence type="ECO:0000256" key="1">
    <source>
        <dbReference type="ARBA" id="ARBA00001798"/>
    </source>
</evidence>
<dbReference type="CDD" id="cd20335">
    <property type="entry name" value="BRcat_RBR"/>
    <property type="match status" value="1"/>
</dbReference>
<feature type="region of interest" description="Disordered" evidence="10">
    <location>
        <begin position="88"/>
        <end position="195"/>
    </location>
</feature>
<dbReference type="InterPro" id="IPR002867">
    <property type="entry name" value="IBR_dom"/>
</dbReference>
<dbReference type="InterPro" id="IPR013083">
    <property type="entry name" value="Znf_RING/FYVE/PHD"/>
</dbReference>
<evidence type="ECO:0000256" key="9">
    <source>
        <dbReference type="PROSITE-ProRule" id="PRU00175"/>
    </source>
</evidence>
<dbReference type="GO" id="GO:0061630">
    <property type="term" value="F:ubiquitin protein ligase activity"/>
    <property type="evidence" value="ECO:0007669"/>
    <property type="project" value="UniProtKB-EC"/>
</dbReference>
<evidence type="ECO:0000256" key="6">
    <source>
        <dbReference type="ARBA" id="ARBA00022771"/>
    </source>
</evidence>
<feature type="compositionally biased region" description="Polar residues" evidence="10">
    <location>
        <begin position="147"/>
        <end position="159"/>
    </location>
</feature>
<evidence type="ECO:0000256" key="4">
    <source>
        <dbReference type="ARBA" id="ARBA00022723"/>
    </source>
</evidence>
<keyword evidence="3" id="KW-0808">Transferase</keyword>
<keyword evidence="7" id="KW-0833">Ubl conjugation pathway</keyword>
<keyword evidence="6 9" id="KW-0863">Zinc-finger</keyword>
<evidence type="ECO:0000259" key="13">
    <source>
        <dbReference type="PROSITE" id="PS51873"/>
    </source>
</evidence>
<feature type="compositionally biased region" description="Basic and acidic residues" evidence="10">
    <location>
        <begin position="402"/>
        <end position="419"/>
    </location>
</feature>
<feature type="domain" description="RING-type" evidence="13">
    <location>
        <begin position="245"/>
        <end position="486"/>
    </location>
</feature>
<accession>A0A4Q4SJK8</accession>
<dbReference type="Gene3D" id="1.20.120.1750">
    <property type="match status" value="1"/>
</dbReference>
<feature type="signal peptide" evidence="11">
    <location>
        <begin position="1"/>
        <end position="17"/>
    </location>
</feature>
<feature type="domain" description="RING-type" evidence="12">
    <location>
        <begin position="249"/>
        <end position="295"/>
    </location>
</feature>